<evidence type="ECO:0000256" key="2">
    <source>
        <dbReference type="ARBA" id="ARBA00022448"/>
    </source>
</evidence>
<comment type="catalytic activity">
    <reaction evidence="9">
        <text>diphosphate + H2O + H(+)(in) = 2 phosphate + 2 H(+)(out)</text>
        <dbReference type="Rhea" id="RHEA:13973"/>
        <dbReference type="ChEBI" id="CHEBI:15377"/>
        <dbReference type="ChEBI" id="CHEBI:15378"/>
        <dbReference type="ChEBI" id="CHEBI:33019"/>
        <dbReference type="ChEBI" id="CHEBI:43474"/>
        <dbReference type="EC" id="7.1.3.1"/>
    </reaction>
</comment>
<evidence type="ECO:0000313" key="11">
    <source>
        <dbReference type="Proteomes" id="UP000271705"/>
    </source>
</evidence>
<dbReference type="GO" id="GO:0000287">
    <property type="term" value="F:magnesium ion binding"/>
    <property type="evidence" value="ECO:0007669"/>
    <property type="project" value="UniProtKB-UniRule"/>
</dbReference>
<dbReference type="GO" id="GO:0005886">
    <property type="term" value="C:plasma membrane"/>
    <property type="evidence" value="ECO:0007669"/>
    <property type="project" value="UniProtKB-SubCell"/>
</dbReference>
<keyword evidence="3 9" id="KW-0812">Transmembrane</keyword>
<feature type="transmembrane region" description="Helical" evidence="9">
    <location>
        <begin position="122"/>
        <end position="147"/>
    </location>
</feature>
<evidence type="ECO:0000256" key="5">
    <source>
        <dbReference type="ARBA" id="ARBA00022967"/>
    </source>
</evidence>
<name>A0A431UH21_STEMA</name>
<evidence type="ECO:0000256" key="8">
    <source>
        <dbReference type="ARBA" id="ARBA00023136"/>
    </source>
</evidence>
<dbReference type="NCBIfam" id="NF001953">
    <property type="entry name" value="PRK00733.2-1"/>
    <property type="match status" value="1"/>
</dbReference>
<reference evidence="10 11" key="1">
    <citation type="submission" date="2018-12" db="EMBL/GenBank/DDBJ databases">
        <authorList>
            <person name="Kartti S."/>
            <person name="Manni A."/>
            <person name="Chemao El Fihri M.W."/>
            <person name="Laamarti M."/>
            <person name="Temsamani L."/>
            <person name="El Jamali J.E."/>
            <person name="Ouadghiri M."/>
            <person name="Ibrahimi A."/>
            <person name="Filati-Maltouf A."/>
        </authorList>
    </citation>
    <scope>NUCLEOTIDE SEQUENCE [LARGE SCALE GENOMIC DNA]</scope>
    <source>
        <strain evidence="10 11">MDMC339</strain>
    </source>
</reference>
<dbReference type="PANTHER" id="PTHR31998">
    <property type="entry name" value="K(+)-INSENSITIVE PYROPHOSPHATE-ENERGIZED PROTON PUMP"/>
    <property type="match status" value="1"/>
</dbReference>
<keyword evidence="10" id="KW-0378">Hydrolase</keyword>
<dbReference type="Pfam" id="PF03030">
    <property type="entry name" value="H_PPase"/>
    <property type="match status" value="1"/>
</dbReference>
<feature type="transmembrane region" description="Helical" evidence="9">
    <location>
        <begin position="234"/>
        <end position="251"/>
    </location>
</feature>
<keyword evidence="9" id="KW-1003">Cell membrane</keyword>
<feature type="transmembrane region" description="Helical" evidence="9">
    <location>
        <begin position="257"/>
        <end position="279"/>
    </location>
</feature>
<dbReference type="InterPro" id="IPR004131">
    <property type="entry name" value="PPase-energised_H-pump"/>
</dbReference>
<feature type="transmembrane region" description="Helical" evidence="9">
    <location>
        <begin position="568"/>
        <end position="587"/>
    </location>
</feature>
<keyword evidence="4 9" id="KW-0460">Magnesium</keyword>
<keyword evidence="5 9" id="KW-1278">Translocase</keyword>
<protein>
    <recommendedName>
        <fullName evidence="9">K(+)-insensitive pyrophosphate-energized proton pump</fullName>
        <ecNumber evidence="9">7.1.3.1</ecNumber>
    </recommendedName>
    <alternativeName>
        <fullName evidence="9">Membrane-bound proton-translocating pyrophosphatase</fullName>
    </alternativeName>
    <alternativeName>
        <fullName evidence="9">Pyrophosphate-energized inorganic pyrophosphatase</fullName>
        <shortName evidence="9">H(+)-PPase</shortName>
    </alternativeName>
</protein>
<sequence length="675" mass="69243">MLERHGLSLALGCAILAILFGIVSARWILRQPTGNERMIAIATAIQEGARAYLNRQYLTIGVAGVVLFVLVGIFLSWYTAIGFAVGAVLSGAAGYIGMNVSVRANVRTAEAARHGISAAMDVAFRGGAITGMLVVGLGLLGVAGYYALLLRMGLPMEQALHALVGLAFGSSLISIFARLGGGIFTKGADVGADLVGKVEAGIPEDDPRNPAVIADNVGDNVGDCAGMAADLFETYAVTVIATMLLGSLMLAEAGANAVLYPLVLGGVSIIASIIGALFVKVKPGGSIMGALYKGVIVSGVLAAIAFYPITTGLMSDNVHGPMALYGCALIGLVLTGLIVWITEYYTGTQYKPVQHVAQASTTGHGTNIIAGLGISMKSTALPVVAVCAAIWGAFALGGLYGIAIAATAMLSMAGMIVALDAYGPITDNAGGIAEMAELPSEIRDITDPLDAVGNTTKAVTKGYAIGSAALAALVLFADYTHNLQAANPGQEFRFDLSDHTVIIGLLIGGLIPYLFGAMAMEAVGRAAGAVVEEVRRQFREIPGIMQGTGKPQYDKAVDMLTRSAIREMIVPSLLPVAVPVVVGLLLGPRALGGLLIGTIVTGLFVAISMTTGGGAWDNAKKYIEDGHFGGKGSEAHKAAVTGDTVGDPYKDTAGPAINPLIKIINIVALLLVPLL</sequence>
<comment type="subcellular location">
    <subcellularLocation>
        <location evidence="9">Cell membrane</location>
        <topology evidence="9">Multi-pass membrane protein</topology>
    </subcellularLocation>
    <subcellularLocation>
        <location evidence="1">Endomembrane system</location>
        <topology evidence="1">Multi-pass membrane protein</topology>
    </subcellularLocation>
</comment>
<dbReference type="HAMAP" id="MF_01129">
    <property type="entry name" value="PPase_energized_pump"/>
    <property type="match status" value="1"/>
</dbReference>
<feature type="transmembrane region" description="Helical" evidence="9">
    <location>
        <begin position="57"/>
        <end position="75"/>
    </location>
</feature>
<evidence type="ECO:0000256" key="1">
    <source>
        <dbReference type="ARBA" id="ARBA00004127"/>
    </source>
</evidence>
<comment type="similarity">
    <text evidence="9">Belongs to the H(+)-translocating pyrophosphatase (TC 3.A.10) family. K(+)-insensitive subfamily.</text>
</comment>
<keyword evidence="6 9" id="KW-1133">Transmembrane helix</keyword>
<comment type="cofactor">
    <cofactor evidence="9">
        <name>Mg(2+)</name>
        <dbReference type="ChEBI" id="CHEBI:18420"/>
    </cofactor>
</comment>
<evidence type="ECO:0000313" key="10">
    <source>
        <dbReference type="EMBL" id="RTQ88970.1"/>
    </source>
</evidence>
<feature type="transmembrane region" description="Helical" evidence="9">
    <location>
        <begin position="383"/>
        <end position="410"/>
    </location>
</feature>
<dbReference type="GO" id="GO:0012505">
    <property type="term" value="C:endomembrane system"/>
    <property type="evidence" value="ECO:0007669"/>
    <property type="project" value="UniProtKB-SubCell"/>
</dbReference>
<keyword evidence="7 9" id="KW-0406">Ion transport</keyword>
<keyword evidence="9" id="KW-0375">Hydrogen ion transport</keyword>
<feature type="transmembrane region" description="Helical" evidence="9">
    <location>
        <begin position="291"/>
        <end position="310"/>
    </location>
</feature>
<accession>A0A431UH21</accession>
<dbReference type="EMBL" id="RXLZ01000029">
    <property type="protein sequence ID" value="RTQ88970.1"/>
    <property type="molecule type" value="Genomic_DNA"/>
</dbReference>
<feature type="transmembrane region" description="Helical" evidence="9">
    <location>
        <begin position="159"/>
        <end position="177"/>
    </location>
</feature>
<comment type="caution">
    <text evidence="9">Lacks conserved residue(s) required for the propagation of feature annotation.</text>
</comment>
<evidence type="ECO:0000256" key="6">
    <source>
        <dbReference type="ARBA" id="ARBA00022989"/>
    </source>
</evidence>
<comment type="function">
    <text evidence="9">Proton pump that utilizes the energy of pyrophosphate hydrolysis as the driving force for proton movement across the membrane. Generates a proton motive force.</text>
</comment>
<proteinExistence type="inferred from homology"/>
<keyword evidence="8 9" id="KW-0472">Membrane</keyword>
<dbReference type="GO" id="GO:0004427">
    <property type="term" value="F:inorganic diphosphate phosphatase activity"/>
    <property type="evidence" value="ECO:0007669"/>
    <property type="project" value="UniProtKB-UniRule"/>
</dbReference>
<feature type="transmembrane region" description="Helical" evidence="9">
    <location>
        <begin position="594"/>
        <end position="616"/>
    </location>
</feature>
<dbReference type="AlphaFoldDB" id="A0A431UH21"/>
<gene>
    <name evidence="9" type="primary">hppA</name>
    <name evidence="10" type="ORF">EKL94_11325</name>
</gene>
<evidence type="ECO:0000256" key="3">
    <source>
        <dbReference type="ARBA" id="ARBA00022692"/>
    </source>
</evidence>
<dbReference type="NCBIfam" id="NF001951">
    <property type="entry name" value="PRK00733.1-2"/>
    <property type="match status" value="1"/>
</dbReference>
<dbReference type="EC" id="7.1.3.1" evidence="9"/>
<comment type="subunit">
    <text evidence="9">Homodimer.</text>
</comment>
<dbReference type="PIRSF" id="PIRSF001265">
    <property type="entry name" value="H+-PPase"/>
    <property type="match status" value="1"/>
</dbReference>
<dbReference type="RefSeq" id="WP_126929184.1">
    <property type="nucleotide sequence ID" value="NZ_RXLZ01000029.1"/>
</dbReference>
<feature type="site" description="Determinant of potassium independence" evidence="9">
    <location>
        <position position="457"/>
    </location>
</feature>
<comment type="caution">
    <text evidence="10">The sequence shown here is derived from an EMBL/GenBank/DDBJ whole genome shotgun (WGS) entry which is preliminary data.</text>
</comment>
<feature type="transmembrane region" description="Helical" evidence="9">
    <location>
        <begin position="501"/>
        <end position="520"/>
    </location>
</feature>
<evidence type="ECO:0000256" key="4">
    <source>
        <dbReference type="ARBA" id="ARBA00022842"/>
    </source>
</evidence>
<feature type="transmembrane region" description="Helical" evidence="9">
    <location>
        <begin position="6"/>
        <end position="29"/>
    </location>
</feature>
<evidence type="ECO:0000256" key="9">
    <source>
        <dbReference type="HAMAP-Rule" id="MF_01129"/>
    </source>
</evidence>
<feature type="transmembrane region" description="Helical" evidence="9">
    <location>
        <begin position="81"/>
        <end position="102"/>
    </location>
</feature>
<feature type="transmembrane region" description="Helical" evidence="9">
    <location>
        <begin position="322"/>
        <end position="341"/>
    </location>
</feature>
<dbReference type="NCBIfam" id="TIGR01104">
    <property type="entry name" value="V_PPase"/>
    <property type="match status" value="1"/>
</dbReference>
<dbReference type="Proteomes" id="UP000271705">
    <property type="component" value="Unassembled WGS sequence"/>
</dbReference>
<dbReference type="NCBIfam" id="NF001960">
    <property type="entry name" value="PRK00733.3-5"/>
    <property type="match status" value="1"/>
</dbReference>
<feature type="transmembrane region" description="Helical" evidence="9">
    <location>
        <begin position="462"/>
        <end position="480"/>
    </location>
</feature>
<organism evidence="10 11">
    <name type="scientific">Stenotrophomonas maltophilia</name>
    <name type="common">Pseudomonas maltophilia</name>
    <name type="synonym">Xanthomonas maltophilia</name>
    <dbReference type="NCBI Taxonomy" id="40324"/>
    <lineage>
        <taxon>Bacteria</taxon>
        <taxon>Pseudomonadati</taxon>
        <taxon>Pseudomonadota</taxon>
        <taxon>Gammaproteobacteria</taxon>
        <taxon>Lysobacterales</taxon>
        <taxon>Lysobacteraceae</taxon>
        <taxon>Stenotrophomonas</taxon>
        <taxon>Stenotrophomonas maltophilia group</taxon>
    </lineage>
</organism>
<evidence type="ECO:0000256" key="7">
    <source>
        <dbReference type="ARBA" id="ARBA00023065"/>
    </source>
</evidence>
<keyword evidence="2 9" id="KW-0813">Transport</keyword>
<dbReference type="GO" id="GO:0009678">
    <property type="term" value="F:diphosphate hydrolysis-driven proton transmembrane transporter activity"/>
    <property type="evidence" value="ECO:0007669"/>
    <property type="project" value="UniProtKB-UniRule"/>
</dbReference>